<comment type="cofactor">
    <cofactor evidence="13">
        <name>Zn(2+)</name>
        <dbReference type="ChEBI" id="CHEBI:29105"/>
    </cofactor>
    <text evidence="13">Binds 2 Zn(2+) ions per subunit. One is catalytic and the other provides a structural contribution.</text>
</comment>
<keyword evidence="7 13" id="KW-0479">Metal-binding</keyword>
<dbReference type="STRING" id="1150469.RSPPHO_01454"/>
<comment type="function">
    <text evidence="2 14">Catalyzes the aldol condensation of dihydroxyacetone phosphate (DHAP or glycerone-phosphate) with glyceraldehyde 3-phosphate (G3P) to form fructose 1,6-bisphosphate (FBP) in gluconeogenesis and the reverse reaction in glycolysis.</text>
</comment>
<evidence type="ECO:0000256" key="4">
    <source>
        <dbReference type="ARBA" id="ARBA00005215"/>
    </source>
</evidence>
<organism evidence="15 16">
    <name type="scientific">Pararhodospirillum photometricum DSM 122</name>
    <dbReference type="NCBI Taxonomy" id="1150469"/>
    <lineage>
        <taxon>Bacteria</taxon>
        <taxon>Pseudomonadati</taxon>
        <taxon>Pseudomonadota</taxon>
        <taxon>Alphaproteobacteria</taxon>
        <taxon>Rhodospirillales</taxon>
        <taxon>Rhodospirillaceae</taxon>
        <taxon>Pararhodospirillum</taxon>
    </lineage>
</organism>
<feature type="binding site" evidence="12">
    <location>
        <begin position="259"/>
        <end position="261"/>
    </location>
    <ligand>
        <name>dihydroxyacetone phosphate</name>
        <dbReference type="ChEBI" id="CHEBI:57642"/>
    </ligand>
</feature>
<comment type="cofactor">
    <cofactor evidence="14">
        <name>Zn(2+)</name>
        <dbReference type="ChEBI" id="CHEBI:29105"/>
    </cofactor>
    <text evidence="14">One is catalytic and the other provides a structural contribution.</text>
</comment>
<feature type="active site" description="Proton donor" evidence="11">
    <location>
        <position position="109"/>
    </location>
</feature>
<feature type="binding site" evidence="13">
    <location>
        <position position="110"/>
    </location>
    <ligand>
        <name>Zn(2+)</name>
        <dbReference type="ChEBI" id="CHEBI:29105"/>
        <label>1</label>
        <note>catalytic</note>
    </ligand>
</feature>
<evidence type="ECO:0000256" key="5">
    <source>
        <dbReference type="ARBA" id="ARBA00005812"/>
    </source>
</evidence>
<dbReference type="SUPFAM" id="SSF51569">
    <property type="entry name" value="Aldolase"/>
    <property type="match status" value="1"/>
</dbReference>
<feature type="binding site" evidence="12">
    <location>
        <position position="225"/>
    </location>
    <ligand>
        <name>dihydroxyacetone phosphate</name>
        <dbReference type="ChEBI" id="CHEBI:57642"/>
    </ligand>
</feature>
<dbReference type="InterPro" id="IPR000771">
    <property type="entry name" value="FBA_II"/>
</dbReference>
<evidence type="ECO:0000256" key="9">
    <source>
        <dbReference type="ARBA" id="ARBA00023152"/>
    </source>
</evidence>
<evidence type="ECO:0000256" key="10">
    <source>
        <dbReference type="ARBA" id="ARBA00023239"/>
    </source>
</evidence>
<evidence type="ECO:0000256" key="7">
    <source>
        <dbReference type="ARBA" id="ARBA00022723"/>
    </source>
</evidence>
<protein>
    <recommendedName>
        <fullName evidence="14">Fructose-1,6-bisphosphate aldolase</fullName>
        <shortName evidence="14">FBP aldolase</shortName>
        <ecNumber evidence="14">4.1.2.13</ecNumber>
    </recommendedName>
</protein>
<gene>
    <name evidence="15" type="ORF">RSPPHO_01454</name>
</gene>
<dbReference type="KEGG" id="rpm:RSPPHO_01454"/>
<feature type="binding site" evidence="12">
    <location>
        <begin position="301"/>
        <end position="304"/>
    </location>
    <ligand>
        <name>dihydroxyacetone phosphate</name>
        <dbReference type="ChEBI" id="CHEBI:57642"/>
    </ligand>
</feature>
<name>H6SJB5_PARPM</name>
<comment type="catalytic activity">
    <reaction evidence="1 14">
        <text>beta-D-fructose 1,6-bisphosphate = D-glyceraldehyde 3-phosphate + dihydroxyacetone phosphate</text>
        <dbReference type="Rhea" id="RHEA:14729"/>
        <dbReference type="ChEBI" id="CHEBI:32966"/>
        <dbReference type="ChEBI" id="CHEBI:57642"/>
        <dbReference type="ChEBI" id="CHEBI:59776"/>
        <dbReference type="EC" id="4.1.2.13"/>
    </reaction>
</comment>
<dbReference type="HOGENOM" id="CLU_040088_0_0_5"/>
<keyword evidence="9 14" id="KW-0324">Glycolysis</keyword>
<evidence type="ECO:0000313" key="16">
    <source>
        <dbReference type="Proteomes" id="UP000033220"/>
    </source>
</evidence>
<dbReference type="PATRIC" id="fig|1150469.3.peg.1635"/>
<feature type="binding site" evidence="13">
    <location>
        <position position="131"/>
    </location>
    <ligand>
        <name>Zn(2+)</name>
        <dbReference type="ChEBI" id="CHEBI:29105"/>
        <label>2</label>
    </ligand>
</feature>
<evidence type="ECO:0000256" key="8">
    <source>
        <dbReference type="ARBA" id="ARBA00022833"/>
    </source>
</evidence>
<evidence type="ECO:0000256" key="6">
    <source>
        <dbReference type="ARBA" id="ARBA00022567"/>
    </source>
</evidence>
<keyword evidence="6" id="KW-0113">Calvin cycle</keyword>
<evidence type="ECO:0000313" key="15">
    <source>
        <dbReference type="EMBL" id="CCG08080.1"/>
    </source>
</evidence>
<reference evidence="15 16" key="1">
    <citation type="submission" date="2012-02" db="EMBL/GenBank/DDBJ databases">
        <title>Shotgun genome sequence of Phaeospirillum photometricum DSM 122.</title>
        <authorList>
            <person name="Duquesne K."/>
            <person name="Sturgis J."/>
        </authorList>
    </citation>
    <scope>NUCLEOTIDE SEQUENCE [LARGE SCALE GENOMIC DNA]</scope>
    <source>
        <strain evidence="16">DSM122</strain>
    </source>
</reference>
<dbReference type="Pfam" id="PF01116">
    <property type="entry name" value="F_bP_aldolase"/>
    <property type="match status" value="1"/>
</dbReference>
<comment type="pathway">
    <text evidence="3 14">Carbohydrate degradation; glycolysis; D-glyceraldehyde 3-phosphate and glycerone phosphate from D-glucose: step 4/4.</text>
</comment>
<dbReference type="GO" id="GO:0006096">
    <property type="term" value="P:glycolytic process"/>
    <property type="evidence" value="ECO:0007669"/>
    <property type="project" value="UniProtKB-UniPathway"/>
</dbReference>
<dbReference type="CDD" id="cd00947">
    <property type="entry name" value="TBP_aldolase_IIB"/>
    <property type="match status" value="1"/>
</dbReference>
<feature type="binding site" evidence="13">
    <location>
        <position position="224"/>
    </location>
    <ligand>
        <name>Zn(2+)</name>
        <dbReference type="ChEBI" id="CHEBI:29105"/>
        <label>1</label>
        <note>catalytic</note>
    </ligand>
</feature>
<dbReference type="InterPro" id="IPR050246">
    <property type="entry name" value="Class_II_FBP_aldolase"/>
</dbReference>
<evidence type="ECO:0000256" key="13">
    <source>
        <dbReference type="PIRSR" id="PIRSR001359-3"/>
    </source>
</evidence>
<dbReference type="PANTHER" id="PTHR30304">
    <property type="entry name" value="D-TAGATOSE-1,6-BISPHOSPHATE ALDOLASE"/>
    <property type="match status" value="1"/>
</dbReference>
<dbReference type="FunFam" id="3.20.20.70:FF:000111">
    <property type="entry name" value="Fructose-1,6-bisphosphate aldolase"/>
    <property type="match status" value="1"/>
</dbReference>
<dbReference type="PROSITE" id="PS00602">
    <property type="entry name" value="ALDOLASE_CLASS_II_1"/>
    <property type="match status" value="1"/>
</dbReference>
<dbReference type="PANTHER" id="PTHR30304:SF0">
    <property type="entry name" value="D-TAGATOSE-1,6-BISPHOSPHATE ALDOLASE SUBUNIT GATY-RELATED"/>
    <property type="match status" value="1"/>
</dbReference>
<dbReference type="EC" id="4.1.2.13" evidence="14"/>
<feature type="binding site" evidence="13">
    <location>
        <position position="168"/>
    </location>
    <ligand>
        <name>Zn(2+)</name>
        <dbReference type="ChEBI" id="CHEBI:29105"/>
        <label>2</label>
    </ligand>
</feature>
<dbReference type="PIRSF" id="PIRSF001359">
    <property type="entry name" value="F_bP_aldolase_II"/>
    <property type="match status" value="1"/>
</dbReference>
<keyword evidence="8 13" id="KW-0862">Zinc</keyword>
<dbReference type="Proteomes" id="UP000033220">
    <property type="component" value="Chromosome DSM 122"/>
</dbReference>
<proteinExistence type="inferred from homology"/>
<evidence type="ECO:0000256" key="1">
    <source>
        <dbReference type="ARBA" id="ARBA00000441"/>
    </source>
</evidence>
<sequence length="380" mass="41024">MIPRPVSWTKPLGASAPPRFIQGDVPMALISLRQLLDHAAEYEYGMPAFNVNNMEQVLSIMNAAKKTDSPVILQASRGARSYAGDIMIKHMIQAVAEMYPDIPVCMHQDHGNSLGTCLSAISANFTSVMMDGSLETDAKTPATYEYNCTVTGKVAECAHLVGVSVEGELGCLGSLETGAGEKEDGHGFEGTLDHSQLLTDPDQAADFVARTQVDALAVAIGTSHGAYKFTRKPTGDILAMNVVKAIHARLPGTHLVMHGSSSVPQELQDIINQYGGEMPQTFGVPVEEIVEGIKHGVRKVNIDTDCRMAITGAIRKVFAENKAEFDPRKYLKPSMDAMEKVCRERYEQFGAVGMASKIKPVPLAEMAKRYASGSLAPKVQ</sequence>
<dbReference type="GO" id="GO:0008270">
    <property type="term" value="F:zinc ion binding"/>
    <property type="evidence" value="ECO:0007669"/>
    <property type="project" value="InterPro"/>
</dbReference>
<evidence type="ECO:0000256" key="3">
    <source>
        <dbReference type="ARBA" id="ARBA00004714"/>
    </source>
</evidence>
<dbReference type="InterPro" id="IPR006412">
    <property type="entry name" value="Fruct_bisP_Calv"/>
</dbReference>
<evidence type="ECO:0000256" key="11">
    <source>
        <dbReference type="PIRSR" id="PIRSR001359-1"/>
    </source>
</evidence>
<comment type="similarity">
    <text evidence="5 14">Belongs to the class II fructose-bisphosphate aldolase family.</text>
</comment>
<dbReference type="EMBL" id="HE663493">
    <property type="protein sequence ID" value="CCG08080.1"/>
    <property type="molecule type" value="Genomic_DNA"/>
</dbReference>
<dbReference type="InterPro" id="IPR013785">
    <property type="entry name" value="Aldolase_TIM"/>
</dbReference>
<comment type="pathway">
    <text evidence="4">Carbohydrate biosynthesis; Calvin cycle.</text>
</comment>
<dbReference type="PROSITE" id="PS00806">
    <property type="entry name" value="ALDOLASE_CLASS_II_2"/>
    <property type="match status" value="1"/>
</dbReference>
<feature type="binding site" evidence="13">
    <location>
        <position position="258"/>
    </location>
    <ligand>
        <name>Zn(2+)</name>
        <dbReference type="ChEBI" id="CHEBI:29105"/>
        <label>1</label>
        <note>catalytic</note>
    </ligand>
</feature>
<dbReference type="AlphaFoldDB" id="H6SJB5"/>
<dbReference type="eggNOG" id="COG0191">
    <property type="taxonomic scope" value="Bacteria"/>
</dbReference>
<keyword evidence="10 14" id="KW-0456">Lyase</keyword>
<accession>H6SJB5</accession>
<evidence type="ECO:0000256" key="2">
    <source>
        <dbReference type="ARBA" id="ARBA00002181"/>
    </source>
</evidence>
<dbReference type="NCBIfam" id="TIGR00167">
    <property type="entry name" value="cbbA"/>
    <property type="match status" value="1"/>
</dbReference>
<dbReference type="UniPathway" id="UPA00109">
    <property type="reaction ID" value="UER00183"/>
</dbReference>
<keyword evidence="16" id="KW-1185">Reference proteome</keyword>
<dbReference type="GO" id="GO:0004332">
    <property type="term" value="F:fructose-bisphosphate aldolase activity"/>
    <property type="evidence" value="ECO:0007669"/>
    <property type="project" value="UniProtKB-EC"/>
</dbReference>
<dbReference type="UniPathway" id="UPA00116"/>
<dbReference type="NCBIfam" id="TIGR01521">
    <property type="entry name" value="FruBisAldo_II_B"/>
    <property type="match status" value="1"/>
</dbReference>
<dbReference type="Gene3D" id="3.20.20.70">
    <property type="entry name" value="Aldolase class I"/>
    <property type="match status" value="1"/>
</dbReference>
<evidence type="ECO:0000256" key="12">
    <source>
        <dbReference type="PIRSR" id="PIRSR001359-2"/>
    </source>
</evidence>
<dbReference type="GO" id="GO:0019253">
    <property type="term" value="P:reductive pentose-phosphate cycle"/>
    <property type="evidence" value="ECO:0007669"/>
    <property type="project" value="UniProtKB-UniPathway"/>
</dbReference>
<evidence type="ECO:0000256" key="14">
    <source>
        <dbReference type="RuleBase" id="RU365019"/>
    </source>
</evidence>